<keyword evidence="4" id="KW-1185">Reference proteome</keyword>
<proteinExistence type="predicted"/>
<dbReference type="InterPro" id="IPR001623">
    <property type="entry name" value="DnaJ_domain"/>
</dbReference>
<dbReference type="InterPro" id="IPR036869">
    <property type="entry name" value="J_dom_sf"/>
</dbReference>
<dbReference type="AlphaFoldDB" id="A0A552WR00"/>
<evidence type="ECO:0000313" key="4">
    <source>
        <dbReference type="Proteomes" id="UP000318693"/>
    </source>
</evidence>
<name>A0A552WR00_9MICO</name>
<comment type="caution">
    <text evidence="3">The sequence shown here is derived from an EMBL/GenBank/DDBJ whole genome shotgun (WGS) entry which is preliminary data.</text>
</comment>
<organism evidence="3 4">
    <name type="scientific">Georgenia yuyongxinii</name>
    <dbReference type="NCBI Taxonomy" id="2589797"/>
    <lineage>
        <taxon>Bacteria</taxon>
        <taxon>Bacillati</taxon>
        <taxon>Actinomycetota</taxon>
        <taxon>Actinomycetes</taxon>
        <taxon>Micrococcales</taxon>
        <taxon>Bogoriellaceae</taxon>
        <taxon>Georgenia</taxon>
    </lineage>
</organism>
<dbReference type="EMBL" id="VJXR01000026">
    <property type="protein sequence ID" value="TRW45248.1"/>
    <property type="molecule type" value="Genomic_DNA"/>
</dbReference>
<dbReference type="Proteomes" id="UP000318693">
    <property type="component" value="Unassembled WGS sequence"/>
</dbReference>
<gene>
    <name evidence="3" type="ORF">FJ693_10200</name>
</gene>
<evidence type="ECO:0000259" key="2">
    <source>
        <dbReference type="PROSITE" id="PS50076"/>
    </source>
</evidence>
<dbReference type="PANTHER" id="PTHR44240">
    <property type="entry name" value="DNAJ DOMAIN (PROKARYOTIC HEAT SHOCK PROTEIN)-RELATED"/>
    <property type="match status" value="1"/>
</dbReference>
<sequence>MSETEHADTPYAVLGVDRHAAEAELRRAYRRRQRLTHPDLGGDPAEFHAVQLAWEQVGTVEARAAYDREASGAPRRARPSTQEDEGSRVWTSGTARGSTGGPARARSYGHPGGASRQRFLTLLREWAGRGTQVDDPYDAALLGRAPTEVRQALADALAEEATARALSAMGPAWAVWHDVATAPGSGWIGRADTAVTNVPKLDHVVLGPTGLFIVQSEDWGSPARVRGYDLVADALPAGARPVKALAERARIARSWRVTPSGLVVVLPDAALEEDAVLLRRGRGRRAATFAVRRRALAGFLTAGLVGGHRVSAAEFYEAREHLARVIRFV</sequence>
<dbReference type="PANTHER" id="PTHR44240:SF10">
    <property type="entry name" value="J DOMAIN-CONTAINING PROTEIN"/>
    <property type="match status" value="1"/>
</dbReference>
<dbReference type="PRINTS" id="PR00625">
    <property type="entry name" value="JDOMAIN"/>
</dbReference>
<dbReference type="InterPro" id="IPR052276">
    <property type="entry name" value="Diphthamide-biosynth_chaperone"/>
</dbReference>
<dbReference type="SMART" id="SM00271">
    <property type="entry name" value="DnaJ"/>
    <property type="match status" value="1"/>
</dbReference>
<evidence type="ECO:0000256" key="1">
    <source>
        <dbReference type="SAM" id="MobiDB-lite"/>
    </source>
</evidence>
<feature type="region of interest" description="Disordered" evidence="1">
    <location>
        <begin position="66"/>
        <end position="113"/>
    </location>
</feature>
<reference evidence="3 4" key="1">
    <citation type="submission" date="2019-07" db="EMBL/GenBank/DDBJ databases">
        <title>Georgenia wutianyii sp. nov. and Georgenia *** sp. nov. isolated from plateau pika (Ochotona curzoniae) in the Qinghai-Tibet plateau of China.</title>
        <authorList>
            <person name="Tian Z."/>
        </authorList>
    </citation>
    <scope>NUCLEOTIDE SEQUENCE [LARGE SCALE GENOMIC DNA]</scope>
    <source>
        <strain evidence="3 4">Z446</strain>
    </source>
</reference>
<dbReference type="PROSITE" id="PS50076">
    <property type="entry name" value="DNAJ_2"/>
    <property type="match status" value="1"/>
</dbReference>
<evidence type="ECO:0000313" key="3">
    <source>
        <dbReference type="EMBL" id="TRW45248.1"/>
    </source>
</evidence>
<dbReference type="Gene3D" id="1.10.287.110">
    <property type="entry name" value="DnaJ domain"/>
    <property type="match status" value="1"/>
</dbReference>
<protein>
    <recommendedName>
        <fullName evidence="2">J domain-containing protein</fullName>
    </recommendedName>
</protein>
<dbReference type="Pfam" id="PF00226">
    <property type="entry name" value="DnaJ"/>
    <property type="match status" value="1"/>
</dbReference>
<feature type="domain" description="J" evidence="2">
    <location>
        <begin position="9"/>
        <end position="70"/>
    </location>
</feature>
<dbReference type="RefSeq" id="WP_143418432.1">
    <property type="nucleotide sequence ID" value="NZ_VJXR01000026.1"/>
</dbReference>
<dbReference type="SUPFAM" id="SSF46565">
    <property type="entry name" value="Chaperone J-domain"/>
    <property type="match status" value="1"/>
</dbReference>
<accession>A0A552WR00</accession>